<dbReference type="GO" id="GO:0034058">
    <property type="term" value="P:endosomal vesicle fusion"/>
    <property type="evidence" value="ECO:0007669"/>
    <property type="project" value="TreeGrafter"/>
</dbReference>
<accession>A0A915PZI9</accession>
<dbReference type="Proteomes" id="UP000887581">
    <property type="component" value="Unplaced"/>
</dbReference>
<evidence type="ECO:0000313" key="4">
    <source>
        <dbReference type="WBParaSite" id="sdigi.contig5.g618.t1"/>
    </source>
</evidence>
<sequence length="1249" mass="141234">MALRKKLRLVEGLHWKIRGHREGVTEVKGSPVGWPMSSIATDEDIVDRWIEIDDSISVPEQTVDEILADKILDIDEEILSGLDDEESLFTSPRQSSPISSVSSYTLDSPLHITELEIITNHLNTHSGINFGGYAKAIAVSGTNIAVGTSRGSVLIFESENQRLLHSIAADGCPVSCLDFNRTGTLLAVGHGSGLIRIFNVATGRMIDDISDVVQLGQGVLQILFYASGRKLVCLDSGGSVYDLMLSTAVRSRKTRCVFSGCHGEVVYLEVLENDHILALLSLKKLLLVSLKKMCLVYAFAFSGPANRPPLIDWQTINIKGTLQSKTTAFCVGRGSRIEFYYLSHAFSSLRIIRYRVVCLDFGIINLKWIEPFYFLVVDASEKIHMVDTVQGDIAVEDIHNVQLVYATADFKGLSTGGNVSAALNYLADNICYQSVCRFENVIFLLGQSSMYMVSVSDQVAQLESLIDRGQVVPAILFALDIIMGRVINKTKVVNLRHLVSSRIPNLIQALLTLTISGLTNGKVTQLVDHYKKHIQLLIRACITTNQFDLLYNTVYSCLEKDILSKAIFFELIDEVVLDGRLKDPPPALIRFLLFLRCFHLRYSLKGNLSQFEAAVVRIPVEKQDIHFVMTTCRKNRLYDGVIYIYNKAMSDYIGPLEEIFDNVAELVDCEVLSDCEIAQGNKLLLYIQCCLSGRAYPFGTLSEEVATMLPLQVYRCLISYKGKNGTSDSVVYPYLQLLIKFDAIQFFNVIYTCSDSDIFNSKDGRLQKVMEVLYQIISSMDQNAVLFINYFTLVAYLLQKKAIMPSLSTVNELIETVLSFGESIERVADAERCIVEVMRIVSGLDEVKILRQAKKLPHLQVCSHIYINRREFISLVNCYLSNPANARFAKVDYSQTAEIILDHFMEWLSKETLENSEIFLLYYYCFLARRDRGYRTLTDLAERDEELLVLAVQGVVMHNLFEDLDTKLSEFLRCWIEIASRTDRCLNYTVKHKLVLSSVLLLEARKLLEGAFELLDCELEKTWMRDIKLSSKYIYETIRLASIYHEEARQGNWLFKILDRILSLPESELQEESGMMVILNTLIATIMETGSSDAERLVDALFTHPAFRYATYAKFRSLITFMFASCRYEDVLLNETVRCIEEETTQMLNDLVKLSTRRTTGLVTSNMCINCGTSAGKSSYLYSCGHMVHLECDAEKGGHYCLCQTSAFNYHNFKDNLNCKSSQMIRKRMRVDIFSEESLGLLLGPSRRE</sequence>
<dbReference type="InterPro" id="IPR025941">
    <property type="entry name" value="Vps8_central_dom"/>
</dbReference>
<dbReference type="WBParaSite" id="sdigi.contig5.g618.t1">
    <property type="protein sequence ID" value="sdigi.contig5.g618.t1"/>
    <property type="gene ID" value="sdigi.contig5.g618"/>
</dbReference>
<dbReference type="InterPro" id="IPR001680">
    <property type="entry name" value="WD40_rpt"/>
</dbReference>
<dbReference type="InterPro" id="IPR045111">
    <property type="entry name" value="Vps41/Vps8"/>
</dbReference>
<organism evidence="3 4">
    <name type="scientific">Setaria digitata</name>
    <dbReference type="NCBI Taxonomy" id="48799"/>
    <lineage>
        <taxon>Eukaryota</taxon>
        <taxon>Metazoa</taxon>
        <taxon>Ecdysozoa</taxon>
        <taxon>Nematoda</taxon>
        <taxon>Chromadorea</taxon>
        <taxon>Rhabditida</taxon>
        <taxon>Spirurina</taxon>
        <taxon>Spiruromorpha</taxon>
        <taxon>Filarioidea</taxon>
        <taxon>Setariidae</taxon>
        <taxon>Setaria</taxon>
    </lineage>
</organism>
<dbReference type="SMART" id="SM00320">
    <property type="entry name" value="WD40"/>
    <property type="match status" value="1"/>
</dbReference>
<protein>
    <submittedName>
        <fullName evidence="4">Vacuolar protein sorting-associated protein 8 central domain-containing protein</fullName>
    </submittedName>
</protein>
<dbReference type="GO" id="GO:0005770">
    <property type="term" value="C:late endosome"/>
    <property type="evidence" value="ECO:0007669"/>
    <property type="project" value="TreeGrafter"/>
</dbReference>
<dbReference type="Pfam" id="PF12816">
    <property type="entry name" value="TPR_Vps8"/>
    <property type="match status" value="1"/>
</dbReference>
<reference evidence="4" key="1">
    <citation type="submission" date="2022-11" db="UniProtKB">
        <authorList>
            <consortium name="WormBaseParasite"/>
        </authorList>
    </citation>
    <scope>IDENTIFICATION</scope>
</reference>
<dbReference type="GO" id="GO:0030897">
    <property type="term" value="C:HOPS complex"/>
    <property type="evidence" value="ECO:0007669"/>
    <property type="project" value="TreeGrafter"/>
</dbReference>
<dbReference type="PANTHER" id="PTHR12616:SF8">
    <property type="entry name" value="VACUOLAR PROTEIN SORTING-ASSOCIATED PROTEIN 8 HOMOLOG"/>
    <property type="match status" value="1"/>
</dbReference>
<dbReference type="AlphaFoldDB" id="A0A915PZI9"/>
<keyword evidence="3" id="KW-1185">Reference proteome</keyword>
<dbReference type="SUPFAM" id="SSF50978">
    <property type="entry name" value="WD40 repeat-like"/>
    <property type="match status" value="1"/>
</dbReference>
<dbReference type="Gene3D" id="2.130.10.10">
    <property type="entry name" value="YVTN repeat-like/Quinoprotein amine dehydrogenase"/>
    <property type="match status" value="1"/>
</dbReference>
<evidence type="ECO:0000256" key="1">
    <source>
        <dbReference type="ARBA" id="ARBA00009422"/>
    </source>
</evidence>
<evidence type="ECO:0000259" key="2">
    <source>
        <dbReference type="Pfam" id="PF12816"/>
    </source>
</evidence>
<dbReference type="InterPro" id="IPR015943">
    <property type="entry name" value="WD40/YVTN_repeat-like_dom_sf"/>
</dbReference>
<name>A0A915PZI9_9BILA</name>
<dbReference type="InterPro" id="IPR036322">
    <property type="entry name" value="WD40_repeat_dom_sf"/>
</dbReference>
<comment type="similarity">
    <text evidence="1">Belongs to the VPS8 family.</text>
</comment>
<feature type="domain" description="Vacuolar protein sorting-associated protein 8 central" evidence="2">
    <location>
        <begin position="567"/>
        <end position="750"/>
    </location>
</feature>
<evidence type="ECO:0000313" key="3">
    <source>
        <dbReference type="Proteomes" id="UP000887581"/>
    </source>
</evidence>
<dbReference type="GO" id="GO:0006623">
    <property type="term" value="P:protein targeting to vacuole"/>
    <property type="evidence" value="ECO:0007669"/>
    <property type="project" value="InterPro"/>
</dbReference>
<dbReference type="PANTHER" id="PTHR12616">
    <property type="entry name" value="VACUOLAR PROTEIN SORTING VPS41"/>
    <property type="match status" value="1"/>
</dbReference>
<dbReference type="Pfam" id="PF23410">
    <property type="entry name" value="Beta-prop_VPS8"/>
    <property type="match status" value="1"/>
</dbReference>
<proteinExistence type="inferred from homology"/>